<dbReference type="AlphaFoldDB" id="A0ABC9VUU2"/>
<gene>
    <name evidence="3" type="ORF">GRJ2_000123200</name>
</gene>
<protein>
    <recommendedName>
        <fullName evidence="2">FAM194 C-terminal domain-containing protein</fullName>
    </recommendedName>
</protein>
<keyword evidence="4" id="KW-1185">Reference proteome</keyword>
<organism evidence="3 4">
    <name type="scientific">Grus japonensis</name>
    <name type="common">Japanese crane</name>
    <name type="synonym">Red-crowned crane</name>
    <dbReference type="NCBI Taxonomy" id="30415"/>
    <lineage>
        <taxon>Eukaryota</taxon>
        <taxon>Metazoa</taxon>
        <taxon>Chordata</taxon>
        <taxon>Craniata</taxon>
        <taxon>Vertebrata</taxon>
        <taxon>Euteleostomi</taxon>
        <taxon>Archelosauria</taxon>
        <taxon>Archosauria</taxon>
        <taxon>Dinosauria</taxon>
        <taxon>Saurischia</taxon>
        <taxon>Theropoda</taxon>
        <taxon>Coelurosauria</taxon>
        <taxon>Aves</taxon>
        <taxon>Neognathae</taxon>
        <taxon>Neoaves</taxon>
        <taxon>Gruiformes</taxon>
        <taxon>Gruidae</taxon>
        <taxon>Grus</taxon>
    </lineage>
</organism>
<dbReference type="PANTHER" id="PTHR23093:SF16">
    <property type="entry name" value="FAM194 C-TERMINAL DOMAIN-CONTAINING PROTEIN"/>
    <property type="match status" value="1"/>
</dbReference>
<name>A0ABC9VUU2_GRUJA</name>
<reference evidence="3 4" key="1">
    <citation type="submission" date="2024-06" db="EMBL/GenBank/DDBJ databases">
        <title>The draft genome of Grus japonensis, version 3.</title>
        <authorList>
            <person name="Nabeshima K."/>
            <person name="Suzuki S."/>
            <person name="Onuma M."/>
        </authorList>
    </citation>
    <scope>NUCLEOTIDE SEQUENCE [LARGE SCALE GENOMIC DNA]</scope>
    <source>
        <strain evidence="3 4">451A</strain>
    </source>
</reference>
<dbReference type="InterPro" id="IPR029281">
    <property type="entry name" value="FAM194_C"/>
</dbReference>
<accession>A0ABC9VUU2</accession>
<comment type="caution">
    <text evidence="3">The sequence shown here is derived from an EMBL/GenBank/DDBJ whole genome shotgun (WGS) entry which is preliminary data.</text>
</comment>
<feature type="region of interest" description="Disordered" evidence="1">
    <location>
        <begin position="299"/>
        <end position="319"/>
    </location>
</feature>
<sequence length="319" mass="36123">MKLENDNKSPGGEGTWSNTVTVMFNQDGGLVTNKDEEMVREWKWPGDGKLAQPVIAQVNEYITVRIAGRFAISLVYKWQQESVCLSLSPLQGAALPQLEELPKLTELLVKNEVPEATLSHINDISAARELTNLQKKIRSIVDDWLRYYRTALGQARSKLWVTSQVACPAVLRRIMMGEEGKTCRCSSHRIPYVSDLEYDHLISNQMSFNEQIIVVCVSSSSQTNKDPSEDKIEQLYERKNKNRSMPCVQGCLDSFRLLKYDITSADAFTDHKGSLLEKRHTVAPGMVLAGKEHAELRENNNRGMEEKYERVDIRSEGSV</sequence>
<dbReference type="PANTHER" id="PTHR23093">
    <property type="entry name" value="SIMILAR TO CHROMOSOME 3 OPEN READING FRAME 20"/>
    <property type="match status" value="1"/>
</dbReference>
<dbReference type="EMBL" id="BAAFJT010000001">
    <property type="protein sequence ID" value="GAB0176580.1"/>
    <property type="molecule type" value="Genomic_DNA"/>
</dbReference>
<dbReference type="Pfam" id="PF14977">
    <property type="entry name" value="FAM194"/>
    <property type="match status" value="1"/>
</dbReference>
<proteinExistence type="predicted"/>
<evidence type="ECO:0000259" key="2">
    <source>
        <dbReference type="Pfam" id="PF14977"/>
    </source>
</evidence>
<feature type="domain" description="FAM194 C-terminal" evidence="2">
    <location>
        <begin position="18"/>
        <end position="143"/>
    </location>
</feature>
<evidence type="ECO:0000313" key="3">
    <source>
        <dbReference type="EMBL" id="GAB0176580.1"/>
    </source>
</evidence>
<dbReference type="Proteomes" id="UP001623348">
    <property type="component" value="Unassembled WGS sequence"/>
</dbReference>
<evidence type="ECO:0000313" key="4">
    <source>
        <dbReference type="Proteomes" id="UP001623348"/>
    </source>
</evidence>
<evidence type="ECO:0000256" key="1">
    <source>
        <dbReference type="SAM" id="MobiDB-lite"/>
    </source>
</evidence>